<evidence type="ECO:0000256" key="11">
    <source>
        <dbReference type="RuleBase" id="RU003651"/>
    </source>
</evidence>
<proteinExistence type="inferred from homology"/>
<evidence type="ECO:0000256" key="3">
    <source>
        <dbReference type="ARBA" id="ARBA00022670"/>
    </source>
</evidence>
<keyword evidence="4 12" id="KW-0812">Transmembrane</keyword>
<keyword evidence="7 11" id="KW-0067">ATP-binding</keyword>
<dbReference type="InterPro" id="IPR003959">
    <property type="entry name" value="ATPase_AAA_core"/>
</dbReference>
<dbReference type="InterPro" id="IPR011546">
    <property type="entry name" value="Pept_M41_FtsH_extracell"/>
</dbReference>
<dbReference type="InterPro" id="IPR003593">
    <property type="entry name" value="AAA+_ATPase"/>
</dbReference>
<dbReference type="GO" id="GO:0006508">
    <property type="term" value="P:proteolysis"/>
    <property type="evidence" value="ECO:0007669"/>
    <property type="project" value="UniProtKB-KW"/>
</dbReference>
<dbReference type="Gene3D" id="1.10.8.60">
    <property type="match status" value="1"/>
</dbReference>
<accession>A0A9X6VCH7</accession>
<keyword evidence="14" id="KW-0132">Cell division</keyword>
<evidence type="ECO:0000256" key="5">
    <source>
        <dbReference type="ARBA" id="ARBA00022741"/>
    </source>
</evidence>
<dbReference type="SMART" id="SM00382">
    <property type="entry name" value="AAA"/>
    <property type="match status" value="1"/>
</dbReference>
<evidence type="ECO:0000256" key="4">
    <source>
        <dbReference type="ARBA" id="ARBA00022692"/>
    </source>
</evidence>
<dbReference type="Gene3D" id="3.30.720.210">
    <property type="match status" value="1"/>
</dbReference>
<reference evidence="14 15" key="1">
    <citation type="submission" date="2017-09" db="EMBL/GenBank/DDBJ databases">
        <title>Large-scale bioinformatics analysis of Bacillus genomes uncovers conserved roles of natural products in bacterial physiology.</title>
        <authorList>
            <consortium name="Agbiome Team Llc"/>
            <person name="Bleich R.M."/>
            <person name="Kirk G.J."/>
            <person name="Santa Maria K.C."/>
            <person name="Allen S.E."/>
            <person name="Farag S."/>
            <person name="Shank E.A."/>
            <person name="Bowers A."/>
        </authorList>
    </citation>
    <scope>NUCLEOTIDE SEQUENCE [LARGE SCALE GENOMIC DNA]</scope>
    <source>
        <strain evidence="14 15">AFS015413</strain>
    </source>
</reference>
<dbReference type="InterPro" id="IPR037219">
    <property type="entry name" value="Peptidase_M41-like"/>
</dbReference>
<evidence type="ECO:0000256" key="2">
    <source>
        <dbReference type="ARBA" id="ARBA00010044"/>
    </source>
</evidence>
<keyword evidence="9 12" id="KW-1133">Transmembrane helix</keyword>
<feature type="domain" description="AAA+ ATPase" evidence="13">
    <location>
        <begin position="186"/>
        <end position="321"/>
    </location>
</feature>
<dbReference type="GO" id="GO:0004176">
    <property type="term" value="F:ATP-dependent peptidase activity"/>
    <property type="evidence" value="ECO:0007669"/>
    <property type="project" value="InterPro"/>
</dbReference>
<name>A0A9X6VCH7_BACTU</name>
<dbReference type="InterPro" id="IPR000642">
    <property type="entry name" value="Peptidase_M41"/>
</dbReference>
<dbReference type="EMBL" id="NTUS01000026">
    <property type="protein sequence ID" value="PFB08028.1"/>
    <property type="molecule type" value="Genomic_DNA"/>
</dbReference>
<evidence type="ECO:0000256" key="6">
    <source>
        <dbReference type="ARBA" id="ARBA00022801"/>
    </source>
</evidence>
<evidence type="ECO:0000313" key="15">
    <source>
        <dbReference type="Proteomes" id="UP000220397"/>
    </source>
</evidence>
<dbReference type="FunFam" id="3.40.50.300:FF:000277">
    <property type="entry name" value="ATP-dependent zinc metalloprotease FtsH"/>
    <property type="match status" value="1"/>
</dbReference>
<dbReference type="SUPFAM" id="SSF52540">
    <property type="entry name" value="P-loop containing nucleoside triphosphate hydrolases"/>
    <property type="match status" value="1"/>
</dbReference>
<evidence type="ECO:0000256" key="12">
    <source>
        <dbReference type="SAM" id="Phobius"/>
    </source>
</evidence>
<dbReference type="Gene3D" id="1.20.58.760">
    <property type="entry name" value="Peptidase M41"/>
    <property type="match status" value="1"/>
</dbReference>
<organism evidence="14 15">
    <name type="scientific">Bacillus thuringiensis</name>
    <dbReference type="NCBI Taxonomy" id="1428"/>
    <lineage>
        <taxon>Bacteria</taxon>
        <taxon>Bacillati</taxon>
        <taxon>Bacillota</taxon>
        <taxon>Bacilli</taxon>
        <taxon>Bacillales</taxon>
        <taxon>Bacillaceae</taxon>
        <taxon>Bacillus</taxon>
        <taxon>Bacillus cereus group</taxon>
    </lineage>
</organism>
<evidence type="ECO:0000256" key="9">
    <source>
        <dbReference type="ARBA" id="ARBA00022989"/>
    </source>
</evidence>
<evidence type="ECO:0000256" key="10">
    <source>
        <dbReference type="ARBA" id="ARBA00023136"/>
    </source>
</evidence>
<protein>
    <submittedName>
        <fullName evidence="14">Cell division protein FtsH</fullName>
    </submittedName>
</protein>
<evidence type="ECO:0000259" key="13">
    <source>
        <dbReference type="SMART" id="SM00382"/>
    </source>
</evidence>
<evidence type="ECO:0000256" key="8">
    <source>
        <dbReference type="ARBA" id="ARBA00022946"/>
    </source>
</evidence>
<dbReference type="GO" id="GO:0008270">
    <property type="term" value="F:zinc ion binding"/>
    <property type="evidence" value="ECO:0007669"/>
    <property type="project" value="InterPro"/>
</dbReference>
<dbReference type="Pfam" id="PF17862">
    <property type="entry name" value="AAA_lid_3"/>
    <property type="match status" value="1"/>
</dbReference>
<keyword evidence="3" id="KW-0645">Protease</keyword>
<comment type="similarity">
    <text evidence="2">In the C-terminal section; belongs to the peptidase M41 family.</text>
</comment>
<keyword evidence="6" id="KW-0378">Hydrolase</keyword>
<dbReference type="InterPro" id="IPR041569">
    <property type="entry name" value="AAA_lid_3"/>
</dbReference>
<dbReference type="PANTHER" id="PTHR23076">
    <property type="entry name" value="METALLOPROTEASE M41 FTSH"/>
    <property type="match status" value="1"/>
</dbReference>
<dbReference type="GO" id="GO:0004222">
    <property type="term" value="F:metalloendopeptidase activity"/>
    <property type="evidence" value="ECO:0007669"/>
    <property type="project" value="InterPro"/>
</dbReference>
<sequence length="586" mass="65022">MKKFKFKKPNKKNLRNYLMFITILLVVLSPFISAYFTENPKEISYTTFTNMLKEHKVKEVTIIRGTGSVVVTDKSKKEFQTENPRHETFKKELLESDVRVVEYTPIDFAGYLRNLIIIGLIIAFFIWMQKKQMNIGASSKTSSTVKINSDLSFKDVAGNKGVIKDLKLLVDFLKDPKRYDKLGATMPKGVLLYGPPGTGKTLIAKALAGEAKVPFFSISGSDFIEKFVGVGASRVRDLFENARKHSPCIIFIDELDAIGGKREGAHAENTQTINALLSEMDGYSSANGVLVIATTNRIESLDDALVRAGRFDKHVMVPLPQTPQEREEIIEIHAKGKTFADDFSISHLAKQTLGFSGADIKSLLNEALLISIQDGKEAIDMQSIDKAMFKIILKGHPNEDMPRSKEEIRLVAYHEAGHALVAKLITDISVPKVTIISSTSGAGGVTFYSPSKSGLHTIEELKNEIKRAYGGRVAEYLLFNDNQKVTTGAHNDILQATKKIKEMISSYGMDESIGMLNLNVLKADESSILERATKLSSQLYDETVQLLTDNRHLLDAIAEALIEKETLSEEELDAIISEHSDVRIAS</sequence>
<evidence type="ECO:0000313" key="14">
    <source>
        <dbReference type="EMBL" id="PFB08028.1"/>
    </source>
</evidence>
<comment type="subcellular location">
    <subcellularLocation>
        <location evidence="1">Membrane</location>
        <topology evidence="1">Multi-pass membrane protein</topology>
    </subcellularLocation>
</comment>
<dbReference type="SUPFAM" id="SSF140990">
    <property type="entry name" value="FtsH protease domain-like"/>
    <property type="match status" value="1"/>
</dbReference>
<dbReference type="Pfam" id="PF00004">
    <property type="entry name" value="AAA"/>
    <property type="match status" value="1"/>
</dbReference>
<feature type="transmembrane region" description="Helical" evidence="12">
    <location>
        <begin position="108"/>
        <end position="128"/>
    </location>
</feature>
<dbReference type="GO" id="GO:0016887">
    <property type="term" value="F:ATP hydrolysis activity"/>
    <property type="evidence" value="ECO:0007669"/>
    <property type="project" value="InterPro"/>
</dbReference>
<dbReference type="InterPro" id="IPR003960">
    <property type="entry name" value="ATPase_AAA_CS"/>
</dbReference>
<dbReference type="RefSeq" id="WP_098368870.1">
    <property type="nucleotide sequence ID" value="NZ_JARSYC010000030.1"/>
</dbReference>
<dbReference type="GO" id="GO:0005524">
    <property type="term" value="F:ATP binding"/>
    <property type="evidence" value="ECO:0007669"/>
    <property type="project" value="UniProtKB-KW"/>
</dbReference>
<keyword evidence="10 12" id="KW-0472">Membrane</keyword>
<dbReference type="PROSITE" id="PS00674">
    <property type="entry name" value="AAA"/>
    <property type="match status" value="1"/>
</dbReference>
<dbReference type="PANTHER" id="PTHR23076:SF113">
    <property type="entry name" value="ATP-DEPENDENT ZINC METALLOPROTEASE FTSH 1, CHLOROPLASTIC-RELATED"/>
    <property type="match status" value="1"/>
</dbReference>
<dbReference type="Gene3D" id="3.40.50.300">
    <property type="entry name" value="P-loop containing nucleotide triphosphate hydrolases"/>
    <property type="match status" value="1"/>
</dbReference>
<keyword evidence="5 11" id="KW-0547">Nucleotide-binding</keyword>
<gene>
    <name evidence="14" type="ORF">CN398_09910</name>
</gene>
<keyword evidence="8" id="KW-0809">Transit peptide</keyword>
<dbReference type="GO" id="GO:0016020">
    <property type="term" value="C:membrane"/>
    <property type="evidence" value="ECO:0007669"/>
    <property type="project" value="UniProtKB-SubCell"/>
</dbReference>
<dbReference type="AlphaFoldDB" id="A0A9X6VCH7"/>
<evidence type="ECO:0000256" key="1">
    <source>
        <dbReference type="ARBA" id="ARBA00004141"/>
    </source>
</evidence>
<dbReference type="GO" id="GO:0051301">
    <property type="term" value="P:cell division"/>
    <property type="evidence" value="ECO:0007669"/>
    <property type="project" value="UniProtKB-KW"/>
</dbReference>
<dbReference type="Pfam" id="PF06480">
    <property type="entry name" value="FtsH_ext"/>
    <property type="match status" value="1"/>
</dbReference>
<comment type="caution">
    <text evidence="14">The sequence shown here is derived from an EMBL/GenBank/DDBJ whole genome shotgun (WGS) entry which is preliminary data.</text>
</comment>
<dbReference type="CDD" id="cd19501">
    <property type="entry name" value="RecA-like_FtsH"/>
    <property type="match status" value="1"/>
</dbReference>
<dbReference type="Proteomes" id="UP000220397">
    <property type="component" value="Unassembled WGS sequence"/>
</dbReference>
<keyword evidence="14" id="KW-0131">Cell cycle</keyword>
<dbReference type="InterPro" id="IPR027417">
    <property type="entry name" value="P-loop_NTPase"/>
</dbReference>
<dbReference type="Pfam" id="PF01434">
    <property type="entry name" value="Peptidase_M41"/>
    <property type="match status" value="1"/>
</dbReference>
<evidence type="ECO:0000256" key="7">
    <source>
        <dbReference type="ARBA" id="ARBA00022840"/>
    </source>
</evidence>
<comment type="similarity">
    <text evidence="11">Belongs to the AAA ATPase family.</text>
</comment>